<dbReference type="InterPro" id="IPR000182">
    <property type="entry name" value="GNAT_dom"/>
</dbReference>
<evidence type="ECO:0000256" key="2">
    <source>
        <dbReference type="ARBA" id="ARBA00022679"/>
    </source>
</evidence>
<reference evidence="6 7" key="1">
    <citation type="submission" date="2020-01" db="EMBL/GenBank/DDBJ databases">
        <title>Dynamics of blaIMP-6 dissemination in carbapenem resistant Enterobacteriacea isolated from regional surveillance in Osaka, Japan.</title>
        <authorList>
            <person name="Abe R."/>
            <person name="Akeda Y."/>
            <person name="Sugawara Y."/>
            <person name="Yamamoto N."/>
            <person name="Tomono K."/>
            <person name="Takeuchi D."/>
            <person name="Kawahara R."/>
            <person name="Hamada S."/>
        </authorList>
    </citation>
    <scope>NUCLEOTIDE SEQUENCE [LARGE SCALE GENOMIC DNA]</scope>
    <source>
        <strain evidence="6 7">E300</strain>
    </source>
</reference>
<evidence type="ECO:0000256" key="3">
    <source>
        <dbReference type="ARBA" id="ARBA00023315"/>
    </source>
</evidence>
<dbReference type="GO" id="GO:0016747">
    <property type="term" value="F:acyltransferase activity, transferring groups other than amino-acyl groups"/>
    <property type="evidence" value="ECO:0007669"/>
    <property type="project" value="InterPro"/>
</dbReference>
<comment type="similarity">
    <text evidence="1">Belongs to the acetyltransferase family.</text>
</comment>
<dbReference type="Proteomes" id="UP000467488">
    <property type="component" value="Chromosome"/>
</dbReference>
<dbReference type="AlphaFoldDB" id="A0A8S0FKB9"/>
<evidence type="ECO:0000313" key="6">
    <source>
        <dbReference type="EMBL" id="BBU80628.1"/>
    </source>
</evidence>
<keyword evidence="2" id="KW-0808">Transferase</keyword>
<name>A0A8S0FKB9_ECOLX</name>
<feature type="domain" description="N-acetyltransferase" evidence="5">
    <location>
        <begin position="1"/>
        <end position="151"/>
    </location>
</feature>
<proteinExistence type="inferred from homology"/>
<protein>
    <recommendedName>
        <fullName evidence="4">Uncharacterized N-acetyltransferase YhbS</fullName>
    </recommendedName>
</protein>
<keyword evidence="3" id="KW-0012">Acyltransferase</keyword>
<accession>A0A8S0FKB9</accession>
<evidence type="ECO:0000256" key="4">
    <source>
        <dbReference type="ARBA" id="ARBA00069975"/>
    </source>
</evidence>
<dbReference type="InterPro" id="IPR016181">
    <property type="entry name" value="Acyl_CoA_acyltransferase"/>
</dbReference>
<dbReference type="CDD" id="cd04301">
    <property type="entry name" value="NAT_SF"/>
    <property type="match status" value="1"/>
</dbReference>
<dbReference type="PROSITE" id="PS51186">
    <property type="entry name" value="GNAT"/>
    <property type="match status" value="1"/>
</dbReference>
<dbReference type="Gene3D" id="3.40.630.30">
    <property type="match status" value="1"/>
</dbReference>
<dbReference type="FunFam" id="3.40.630.30:FF:000008">
    <property type="entry name" value="Acetyltransferase, GNAT family"/>
    <property type="match status" value="1"/>
</dbReference>
<gene>
    <name evidence="6" type="primary">yhbS</name>
    <name evidence="6" type="ORF">EIMP300_20280</name>
</gene>
<dbReference type="Pfam" id="PF13508">
    <property type="entry name" value="Acetyltransf_7"/>
    <property type="match status" value="1"/>
</dbReference>
<dbReference type="EMBL" id="AP022360">
    <property type="protein sequence ID" value="BBU80628.1"/>
    <property type="molecule type" value="Genomic_DNA"/>
</dbReference>
<evidence type="ECO:0000256" key="1">
    <source>
        <dbReference type="ARBA" id="ARBA00008694"/>
    </source>
</evidence>
<evidence type="ECO:0000259" key="5">
    <source>
        <dbReference type="PROSITE" id="PS51186"/>
    </source>
</evidence>
<evidence type="ECO:0000313" key="7">
    <source>
        <dbReference type="Proteomes" id="UP000467488"/>
    </source>
</evidence>
<dbReference type="SUPFAM" id="SSF55729">
    <property type="entry name" value="Acyl-CoA N-acyltransferases (Nat)"/>
    <property type="match status" value="1"/>
</dbReference>
<organism evidence="6 7">
    <name type="scientific">Escherichia coli</name>
    <dbReference type="NCBI Taxonomy" id="562"/>
    <lineage>
        <taxon>Bacteria</taxon>
        <taxon>Pseudomonadati</taxon>
        <taxon>Pseudomonadota</taxon>
        <taxon>Gammaproteobacteria</taxon>
        <taxon>Enterobacterales</taxon>
        <taxon>Enterobacteriaceae</taxon>
        <taxon>Escherichia</taxon>
    </lineage>
</organism>
<sequence>MLIRVEIPIDAPGIDALLRRSFESDAEAKLVHDLREDGFLTLGLVATDDEGQVIGYVAFSPVDVQGEDLQWVGMAAKAPLAVDEKYRGQGLARQLVYEGLDSLNEFGYAAVVTLGDPALYSRFGFELAAHHDLHCRWPGTESAFQVHRLADDALNGVTGLVEYHEHFNRF</sequence>